<keyword evidence="2" id="KW-1185">Reference proteome</keyword>
<evidence type="ECO:0000313" key="1">
    <source>
        <dbReference type="EMBL" id="MEY8772114.1"/>
    </source>
</evidence>
<gene>
    <name evidence="1" type="ORF">AB6T85_17055</name>
</gene>
<dbReference type="RefSeq" id="WP_253458380.1">
    <property type="nucleotide sequence ID" value="NZ_JBGFFX010000011.1"/>
</dbReference>
<accession>A0ABV4EAZ3</accession>
<proteinExistence type="predicted"/>
<reference evidence="1 2" key="1">
    <citation type="submission" date="2024-07" db="EMBL/GenBank/DDBJ databases">
        <authorList>
            <person name="Hebao G."/>
        </authorList>
    </citation>
    <scope>NUCLEOTIDE SEQUENCE [LARGE SCALE GENOMIC DNA]</scope>
    <source>
        <strain evidence="1 2">ACCC 02193</strain>
    </source>
</reference>
<evidence type="ECO:0000313" key="2">
    <source>
        <dbReference type="Proteomes" id="UP001565243"/>
    </source>
</evidence>
<dbReference type="Proteomes" id="UP001565243">
    <property type="component" value="Unassembled WGS sequence"/>
</dbReference>
<protein>
    <submittedName>
        <fullName evidence="1">Uncharacterized protein</fullName>
    </submittedName>
</protein>
<sequence length="79" mass="8500">MSSQLKVTSLNNAAVERLTLEMGKRLQAAAGRDVREKLASGEIKIVNGRYVASSDSSLRVKRSSVFGGGRPKKQGMYSA</sequence>
<comment type="caution">
    <text evidence="1">The sequence shown here is derived from an EMBL/GenBank/DDBJ whole genome shotgun (WGS) entry which is preliminary data.</text>
</comment>
<dbReference type="EMBL" id="JBGFFX010000011">
    <property type="protein sequence ID" value="MEY8772114.1"/>
    <property type="molecule type" value="Genomic_DNA"/>
</dbReference>
<name>A0ABV4EAZ3_9GAMM</name>
<organism evidence="1 2">
    <name type="scientific">Erwinia aeris</name>
    <dbReference type="NCBI Taxonomy" id="3239803"/>
    <lineage>
        <taxon>Bacteria</taxon>
        <taxon>Pseudomonadati</taxon>
        <taxon>Pseudomonadota</taxon>
        <taxon>Gammaproteobacteria</taxon>
        <taxon>Enterobacterales</taxon>
        <taxon>Erwiniaceae</taxon>
        <taxon>Erwinia</taxon>
    </lineage>
</organism>